<proteinExistence type="predicted"/>
<dbReference type="AlphaFoldDB" id="A0A1G1XBT5"/>
<organism evidence="2 3">
    <name type="scientific">Candidatus Andersenbacteria bacterium RIFCSPHIGHO2_12_FULL_45_11b</name>
    <dbReference type="NCBI Taxonomy" id="1797282"/>
    <lineage>
        <taxon>Bacteria</taxon>
        <taxon>Candidatus Anderseniibacteriota</taxon>
    </lineage>
</organism>
<feature type="domain" description="Spore protein YkvP/CgeB glycosyl transferase-like" evidence="1">
    <location>
        <begin position="301"/>
        <end position="414"/>
    </location>
</feature>
<reference evidence="2 3" key="1">
    <citation type="journal article" date="2016" name="Nat. Commun.">
        <title>Thousands of microbial genomes shed light on interconnected biogeochemical processes in an aquifer system.</title>
        <authorList>
            <person name="Anantharaman K."/>
            <person name="Brown C.T."/>
            <person name="Hug L.A."/>
            <person name="Sharon I."/>
            <person name="Castelle C.J."/>
            <person name="Probst A.J."/>
            <person name="Thomas B.C."/>
            <person name="Singh A."/>
            <person name="Wilkins M.J."/>
            <person name="Karaoz U."/>
            <person name="Brodie E.L."/>
            <person name="Williams K.H."/>
            <person name="Hubbard S.S."/>
            <person name="Banfield J.F."/>
        </authorList>
    </citation>
    <scope>NUCLEOTIDE SEQUENCE [LARGE SCALE GENOMIC DNA]</scope>
</reference>
<dbReference type="EMBL" id="MHHS01000013">
    <property type="protein sequence ID" value="OGY37296.1"/>
    <property type="molecule type" value="Genomic_DNA"/>
</dbReference>
<dbReference type="Pfam" id="PF13524">
    <property type="entry name" value="Glyco_trans_1_2"/>
    <property type="match status" value="1"/>
</dbReference>
<name>A0A1G1XBT5_9BACT</name>
<protein>
    <recommendedName>
        <fullName evidence="1">Spore protein YkvP/CgeB glycosyl transferase-like domain-containing protein</fullName>
    </recommendedName>
</protein>
<accession>A0A1G1XBT5</accession>
<dbReference type="Proteomes" id="UP000177941">
    <property type="component" value="Unassembled WGS sequence"/>
</dbReference>
<gene>
    <name evidence="2" type="ORF">A3E36_02095</name>
</gene>
<evidence type="ECO:0000259" key="1">
    <source>
        <dbReference type="Pfam" id="PF13524"/>
    </source>
</evidence>
<sequence>MMRILRICSAGLYQGAYTTFFIANNLPSASYDQAAQLYRDHGFMYPAGFQRHMKPLGYEVQDVVADFKPLQDIWWQEYKKNSETPSLSEVFMQQVATWQPDILYFQDLDAIPARIRISLKKQFSFIRIVTGFKGFPPHVFTDYQDFDFLFTPYPAYTPQWKKAGIETHYLPHCFDPGDNEWSRYESFQKEKTHPFVFVGSSGYGNANQQHRYELLRNLLSKTPLEVWGLEQQRNIIKDQIRSVILSFLQNLSTPILENLHRKTLSFPVVASLLRDGVLAKQGKIPVRDWYVGNSSLQKLFPDRYHPPVFGSEYLSIMSDSVTVLNIHTDTAGEAGNIRMFESTGSGACLLVDERPGLDSLFVPGVEIVTFSSDQDCYEKSKELLENPARAREVAEQGHARTMREHTSIQRCQTIASILSNAIG</sequence>
<dbReference type="InterPro" id="IPR055259">
    <property type="entry name" value="YkvP/CgeB_Glyco_trans-like"/>
</dbReference>
<evidence type="ECO:0000313" key="3">
    <source>
        <dbReference type="Proteomes" id="UP000177941"/>
    </source>
</evidence>
<comment type="caution">
    <text evidence="2">The sequence shown here is derived from an EMBL/GenBank/DDBJ whole genome shotgun (WGS) entry which is preliminary data.</text>
</comment>
<evidence type="ECO:0000313" key="2">
    <source>
        <dbReference type="EMBL" id="OGY37296.1"/>
    </source>
</evidence>